<evidence type="ECO:0000313" key="2">
    <source>
        <dbReference type="Proteomes" id="UP000198914"/>
    </source>
</evidence>
<organism evidence="1 2">
    <name type="scientific">Jannaschia faecimaris</name>
    <dbReference type="NCBI Taxonomy" id="1244108"/>
    <lineage>
        <taxon>Bacteria</taxon>
        <taxon>Pseudomonadati</taxon>
        <taxon>Pseudomonadota</taxon>
        <taxon>Alphaproteobacteria</taxon>
        <taxon>Rhodobacterales</taxon>
        <taxon>Roseobacteraceae</taxon>
        <taxon>Jannaschia</taxon>
    </lineage>
</organism>
<dbReference type="STRING" id="1244108.SAMN05444004_11828"/>
<evidence type="ECO:0000313" key="1">
    <source>
        <dbReference type="EMBL" id="SDZ51074.1"/>
    </source>
</evidence>
<sequence>MANRRTHDILTARPELEDRFALHPDSCLRLPMAGIHFDCENFVGVVPGIGDIAATTPLCHMQFRGQAMCGLFQNKAGNVAKAPKASRRVVTVLRHHLQMADDLFEEVST</sequence>
<dbReference type="EMBL" id="FNPX01000018">
    <property type="protein sequence ID" value="SDZ51074.1"/>
    <property type="molecule type" value="Genomic_DNA"/>
</dbReference>
<reference evidence="2" key="1">
    <citation type="submission" date="2016-10" db="EMBL/GenBank/DDBJ databases">
        <authorList>
            <person name="Varghese N."/>
            <person name="Submissions S."/>
        </authorList>
    </citation>
    <scope>NUCLEOTIDE SEQUENCE [LARGE SCALE GENOMIC DNA]</scope>
    <source>
        <strain evidence="2">DSM 100420</strain>
    </source>
</reference>
<name>A0A1H3TLE1_9RHOB</name>
<keyword evidence="2" id="KW-1185">Reference proteome</keyword>
<protein>
    <submittedName>
        <fullName evidence="1">Uncharacterized protein</fullName>
    </submittedName>
</protein>
<proteinExistence type="predicted"/>
<gene>
    <name evidence="1" type="ORF">SAMN05444004_11828</name>
</gene>
<accession>A0A1H3TLE1</accession>
<dbReference type="AlphaFoldDB" id="A0A1H3TLE1"/>
<dbReference type="Proteomes" id="UP000198914">
    <property type="component" value="Unassembled WGS sequence"/>
</dbReference>